<keyword evidence="1" id="KW-0812">Transmembrane</keyword>
<organism evidence="2 3">
    <name type="scientific">Roseospirillum parvum</name>
    <dbReference type="NCBI Taxonomy" id="83401"/>
    <lineage>
        <taxon>Bacteria</taxon>
        <taxon>Pseudomonadati</taxon>
        <taxon>Pseudomonadota</taxon>
        <taxon>Alphaproteobacteria</taxon>
        <taxon>Rhodospirillales</taxon>
        <taxon>Rhodospirillaceae</taxon>
        <taxon>Roseospirillum</taxon>
    </lineage>
</organism>
<dbReference type="RefSeq" id="WP_092618200.1">
    <property type="nucleotide sequence ID" value="NZ_FNCV01000004.1"/>
</dbReference>
<accession>A0A1G7ZZ39</accession>
<dbReference type="Proteomes" id="UP000217076">
    <property type="component" value="Unassembled WGS sequence"/>
</dbReference>
<evidence type="ECO:0000256" key="1">
    <source>
        <dbReference type="SAM" id="Phobius"/>
    </source>
</evidence>
<feature type="transmembrane region" description="Helical" evidence="1">
    <location>
        <begin position="47"/>
        <end position="68"/>
    </location>
</feature>
<keyword evidence="3" id="KW-1185">Reference proteome</keyword>
<feature type="transmembrane region" description="Helical" evidence="1">
    <location>
        <begin position="88"/>
        <end position="108"/>
    </location>
</feature>
<gene>
    <name evidence="2" type="ORF">SAMN05421742_104269</name>
</gene>
<keyword evidence="1" id="KW-0472">Membrane</keyword>
<feature type="transmembrane region" description="Helical" evidence="1">
    <location>
        <begin position="12"/>
        <end position="35"/>
    </location>
</feature>
<sequence>MGAAIEMVLTQWSVGPGLFAGAAGLLLLMAASHALARRRPALSRVMLCLLVGATLGAAAEVLIGPVTGCFGDGTETHDGRCPGGLARGWFVLVETLLPATLIGLACALPGSARGDLHAGFDSDGGDGGGDGGD</sequence>
<dbReference type="AlphaFoldDB" id="A0A1G7ZZ39"/>
<name>A0A1G7ZZ39_9PROT</name>
<proteinExistence type="predicted"/>
<dbReference type="EMBL" id="FNCV01000004">
    <property type="protein sequence ID" value="SDH13945.1"/>
    <property type="molecule type" value="Genomic_DNA"/>
</dbReference>
<protein>
    <submittedName>
        <fullName evidence="2">Uncharacterized protein</fullName>
    </submittedName>
</protein>
<evidence type="ECO:0000313" key="2">
    <source>
        <dbReference type="EMBL" id="SDH13945.1"/>
    </source>
</evidence>
<reference evidence="3" key="1">
    <citation type="submission" date="2016-10" db="EMBL/GenBank/DDBJ databases">
        <authorList>
            <person name="Varghese N."/>
            <person name="Submissions S."/>
        </authorList>
    </citation>
    <scope>NUCLEOTIDE SEQUENCE [LARGE SCALE GENOMIC DNA]</scope>
    <source>
        <strain evidence="3">930I</strain>
    </source>
</reference>
<evidence type="ECO:0000313" key="3">
    <source>
        <dbReference type="Proteomes" id="UP000217076"/>
    </source>
</evidence>
<keyword evidence="1" id="KW-1133">Transmembrane helix</keyword>